<keyword evidence="7" id="KW-1185">Reference proteome</keyword>
<protein>
    <submittedName>
        <fullName evidence="6">Helix-turn-helix transcriptional regulator</fullName>
    </submittedName>
</protein>
<dbReference type="Pfam" id="PF12833">
    <property type="entry name" value="HTH_18"/>
    <property type="match status" value="1"/>
</dbReference>
<reference evidence="6 7" key="1">
    <citation type="submission" date="2019-05" db="EMBL/GenBank/DDBJ databases">
        <authorList>
            <person name="Narsing Rao M.P."/>
            <person name="Li W.J."/>
        </authorList>
    </citation>
    <scope>NUCLEOTIDE SEQUENCE [LARGE SCALE GENOMIC DNA]</scope>
    <source>
        <strain evidence="6 7">SYSU_K30003</strain>
    </source>
</reference>
<keyword evidence="4" id="KW-0472">Membrane</keyword>
<organism evidence="6 7">
    <name type="scientific">Paenibacillus antri</name>
    <dbReference type="NCBI Taxonomy" id="2582848"/>
    <lineage>
        <taxon>Bacteria</taxon>
        <taxon>Bacillati</taxon>
        <taxon>Bacillota</taxon>
        <taxon>Bacilli</taxon>
        <taxon>Bacillales</taxon>
        <taxon>Paenibacillaceae</taxon>
        <taxon>Paenibacillus</taxon>
    </lineage>
</organism>
<dbReference type="Gene3D" id="1.10.10.60">
    <property type="entry name" value="Homeodomain-like"/>
    <property type="match status" value="2"/>
</dbReference>
<feature type="transmembrane region" description="Helical" evidence="4">
    <location>
        <begin position="266"/>
        <end position="286"/>
    </location>
</feature>
<feature type="domain" description="HTH araC/xylS-type" evidence="5">
    <location>
        <begin position="647"/>
        <end position="746"/>
    </location>
</feature>
<evidence type="ECO:0000256" key="3">
    <source>
        <dbReference type="ARBA" id="ARBA00023163"/>
    </source>
</evidence>
<dbReference type="SMART" id="SM00342">
    <property type="entry name" value="HTH_ARAC"/>
    <property type="match status" value="1"/>
</dbReference>
<dbReference type="PANTHER" id="PTHR43280">
    <property type="entry name" value="ARAC-FAMILY TRANSCRIPTIONAL REGULATOR"/>
    <property type="match status" value="1"/>
</dbReference>
<feature type="transmembrane region" description="Helical" evidence="4">
    <location>
        <begin position="12"/>
        <end position="32"/>
    </location>
</feature>
<dbReference type="GO" id="GO:0043565">
    <property type="term" value="F:sequence-specific DNA binding"/>
    <property type="evidence" value="ECO:0007669"/>
    <property type="project" value="InterPro"/>
</dbReference>
<keyword evidence="4" id="KW-0812">Transmembrane</keyword>
<keyword evidence="3" id="KW-0804">Transcription</keyword>
<proteinExistence type="predicted"/>
<dbReference type="Pfam" id="PF17853">
    <property type="entry name" value="GGDEF_2"/>
    <property type="match status" value="1"/>
</dbReference>
<sequence length="753" mass="85397">MQKKWLFRLIMSYIPIFFAVVFCLMLAFFMGFGELLRKQSLNAHQVYSEQVRHLVDSTLQNIDAMASRDLLLNPKVVDYFDRAGEQSPYTYYGVTEVLLGFTTTMPMVDSIYLYRESDGKVLMQHYASDLTSFGDRRFIEQGMRIDGPMIWSGARTLRLFEGDDRTSQVVSLVKKVPYYSGEKGLIVVNVRSSSLQALVREMYESGGGGTACLYDADGVPLAGPGSACANGAAAHSYSSTSAYTGWELRIGLPAQSAFSFVSTFSYIWFWLGLLAVAAGIAAMTYISHRHYRPLEQVLTRIRSFGEDRDDLASKGELKDEFAFIDHALVSLIEQTNHFEERQAESLLYRRSHLFKELTEGTRPMTKEELSRELAELDLEGTLDHMLAAVVELDDYAGFVSSFSQRDQSLFKFTVRSVIEEIAEEEDELVLTEWVTPKRLGVLYRMPGGSGERHMALKASRMSERARAWVERYLKFTVTFGIGSAVREPSEAAESFKQASAALERKISLGPNRVIAYDPQWRLLTEPSGADMLLQQLREAATLYRLGNPDWELLLNHAFETIASGVYTRGEVTGMIRLFKSQLNREMLELQANLQEAWSSVGARRLQAVPEEPEWATQTKDALFDVLKDADRELRKLRMDRQSYHLAAQVREYIAAHYANPELSLSHVSDAFEMNQKTLSRIFKEEFGEKFVDYLAKVRVEQAKRLLTETSEPIQSIAEKIGYLYPMSFIRVFKKVEGVTPGDYRKDAGAKPTE</sequence>
<dbReference type="InterPro" id="IPR009057">
    <property type="entry name" value="Homeodomain-like_sf"/>
</dbReference>
<evidence type="ECO:0000259" key="5">
    <source>
        <dbReference type="PROSITE" id="PS01124"/>
    </source>
</evidence>
<dbReference type="InterPro" id="IPR018062">
    <property type="entry name" value="HTH_AraC-typ_CS"/>
</dbReference>
<dbReference type="OrthoDB" id="1877256at2"/>
<evidence type="ECO:0000256" key="2">
    <source>
        <dbReference type="ARBA" id="ARBA00023125"/>
    </source>
</evidence>
<keyword evidence="2" id="KW-0238">DNA-binding</keyword>
<dbReference type="PANTHER" id="PTHR43280:SF28">
    <property type="entry name" value="HTH-TYPE TRANSCRIPTIONAL ACTIVATOR RHAS"/>
    <property type="match status" value="1"/>
</dbReference>
<accession>A0A5R9GCF3</accession>
<name>A0A5R9GCF3_9BACL</name>
<dbReference type="PROSITE" id="PS00041">
    <property type="entry name" value="HTH_ARAC_FAMILY_1"/>
    <property type="match status" value="1"/>
</dbReference>
<dbReference type="EMBL" id="VCIW01000002">
    <property type="protein sequence ID" value="TLS53431.1"/>
    <property type="molecule type" value="Genomic_DNA"/>
</dbReference>
<dbReference type="RefSeq" id="WP_138192720.1">
    <property type="nucleotide sequence ID" value="NZ_VCIW01000002.1"/>
</dbReference>
<evidence type="ECO:0000256" key="4">
    <source>
        <dbReference type="SAM" id="Phobius"/>
    </source>
</evidence>
<evidence type="ECO:0000313" key="7">
    <source>
        <dbReference type="Proteomes" id="UP000309676"/>
    </source>
</evidence>
<dbReference type="InterPro" id="IPR018060">
    <property type="entry name" value="HTH_AraC"/>
</dbReference>
<dbReference type="SUPFAM" id="SSF46689">
    <property type="entry name" value="Homeodomain-like"/>
    <property type="match status" value="2"/>
</dbReference>
<gene>
    <name evidence="6" type="ORF">FE782_03945</name>
</gene>
<dbReference type="InterPro" id="IPR041522">
    <property type="entry name" value="CdaR_GGDEF"/>
</dbReference>
<dbReference type="AlphaFoldDB" id="A0A5R9GCF3"/>
<dbReference type="GO" id="GO:0003700">
    <property type="term" value="F:DNA-binding transcription factor activity"/>
    <property type="evidence" value="ECO:0007669"/>
    <property type="project" value="InterPro"/>
</dbReference>
<comment type="caution">
    <text evidence="6">The sequence shown here is derived from an EMBL/GenBank/DDBJ whole genome shotgun (WGS) entry which is preliminary data.</text>
</comment>
<keyword evidence="4" id="KW-1133">Transmembrane helix</keyword>
<dbReference type="PROSITE" id="PS01124">
    <property type="entry name" value="HTH_ARAC_FAMILY_2"/>
    <property type="match status" value="1"/>
</dbReference>
<evidence type="ECO:0000313" key="6">
    <source>
        <dbReference type="EMBL" id="TLS53431.1"/>
    </source>
</evidence>
<keyword evidence="1" id="KW-0805">Transcription regulation</keyword>
<evidence type="ECO:0000256" key="1">
    <source>
        <dbReference type="ARBA" id="ARBA00023015"/>
    </source>
</evidence>
<dbReference type="Proteomes" id="UP000309676">
    <property type="component" value="Unassembled WGS sequence"/>
</dbReference>